<evidence type="ECO:0000313" key="3">
    <source>
        <dbReference type="Proteomes" id="UP000307943"/>
    </source>
</evidence>
<dbReference type="RefSeq" id="WP_139606661.1">
    <property type="nucleotide sequence ID" value="NZ_VDCQ01000071.1"/>
</dbReference>
<feature type="region of interest" description="Disordered" evidence="1">
    <location>
        <begin position="69"/>
        <end position="113"/>
    </location>
</feature>
<dbReference type="AlphaFoldDB" id="A0A5C4SYV3"/>
<comment type="caution">
    <text evidence="2">The sequence shown here is derived from an EMBL/GenBank/DDBJ whole genome shotgun (WGS) entry which is preliminary data.</text>
</comment>
<keyword evidence="3" id="KW-1185">Reference proteome</keyword>
<name>A0A5C4SYV3_9BACL</name>
<sequence length="155" mass="17451">MNIFDLLRQWKDSQTIIGLHYIHAGAKKIVHGRIYSFDPDQQQLLFYDEDRKSVENISLSQIEDAIAATASPKETARAAPERRSEEEKALTGNGNGPSSEVDATMPPAKPDKKNLDLKEEIVFLISELGAPDLYALYPMIKHLAKLQEKRTVMTK</sequence>
<reference evidence="2 3" key="1">
    <citation type="submission" date="2019-05" db="EMBL/GenBank/DDBJ databases">
        <title>We sequenced the genome of Paenibacillus hemerocallicola KCTC 33185 for further insight into its adaptation and study the phylogeny of Paenibacillus.</title>
        <authorList>
            <person name="Narsing Rao M.P."/>
        </authorList>
    </citation>
    <scope>NUCLEOTIDE SEQUENCE [LARGE SCALE GENOMIC DNA]</scope>
    <source>
        <strain evidence="2 3">KCTC 33185</strain>
    </source>
</reference>
<dbReference type="EMBL" id="VDCQ01000071">
    <property type="protein sequence ID" value="TNJ61856.1"/>
    <property type="molecule type" value="Genomic_DNA"/>
</dbReference>
<organism evidence="2 3">
    <name type="scientific">Paenibacillus hemerocallicola</name>
    <dbReference type="NCBI Taxonomy" id="1172614"/>
    <lineage>
        <taxon>Bacteria</taxon>
        <taxon>Bacillati</taxon>
        <taxon>Bacillota</taxon>
        <taxon>Bacilli</taxon>
        <taxon>Bacillales</taxon>
        <taxon>Paenibacillaceae</taxon>
        <taxon>Paenibacillus</taxon>
    </lineage>
</organism>
<feature type="compositionally biased region" description="Basic and acidic residues" evidence="1">
    <location>
        <begin position="74"/>
        <end position="89"/>
    </location>
</feature>
<dbReference type="Proteomes" id="UP000307943">
    <property type="component" value="Unassembled WGS sequence"/>
</dbReference>
<proteinExistence type="predicted"/>
<evidence type="ECO:0000313" key="2">
    <source>
        <dbReference type="EMBL" id="TNJ61856.1"/>
    </source>
</evidence>
<gene>
    <name evidence="2" type="ORF">FE784_33775</name>
</gene>
<accession>A0A5C4SYV3</accession>
<dbReference type="OrthoDB" id="222396at186822"/>
<evidence type="ECO:0000256" key="1">
    <source>
        <dbReference type="SAM" id="MobiDB-lite"/>
    </source>
</evidence>
<protein>
    <submittedName>
        <fullName evidence="2">Uncharacterized protein</fullName>
    </submittedName>
</protein>